<keyword evidence="5 14" id="KW-0812">Transmembrane</keyword>
<keyword evidence="10" id="KW-0325">Glycoprotein</keyword>
<dbReference type="AlphaFoldDB" id="A0A7M7M324"/>
<keyword evidence="9" id="KW-0675">Receptor</keyword>
<dbReference type="PANTHER" id="PTHR11923">
    <property type="entry name" value="SCAVENGER RECEPTOR CLASS B TYPE-1 SR-B1"/>
    <property type="match status" value="1"/>
</dbReference>
<evidence type="ECO:0000256" key="7">
    <source>
        <dbReference type="ARBA" id="ARBA00023136"/>
    </source>
</evidence>
<feature type="compositionally biased region" description="Basic and acidic residues" evidence="13">
    <location>
        <begin position="706"/>
        <end position="736"/>
    </location>
</feature>
<evidence type="ECO:0000256" key="8">
    <source>
        <dbReference type="ARBA" id="ARBA00023157"/>
    </source>
</evidence>
<protein>
    <recommendedName>
        <fullName evidence="11">Scavenger receptor class B member 1</fullName>
    </recommendedName>
    <alternativeName>
        <fullName evidence="12">SR-BI</fullName>
    </alternativeName>
</protein>
<reference evidence="15" key="1">
    <citation type="submission" date="2021-01" db="UniProtKB">
        <authorList>
            <consortium name="EnsemblMetazoa"/>
        </authorList>
    </citation>
    <scope>IDENTIFICATION</scope>
</reference>
<comment type="subcellular location">
    <subcellularLocation>
        <location evidence="2">Cell membrane</location>
        <topology evidence="2">Multi-pass membrane protein</topology>
    </subcellularLocation>
    <subcellularLocation>
        <location evidence="1">Membrane</location>
        <location evidence="1">Caveola</location>
        <topology evidence="1">Multi-pass membrane protein</topology>
    </subcellularLocation>
</comment>
<dbReference type="GO" id="GO:0005044">
    <property type="term" value="F:scavenger receptor activity"/>
    <property type="evidence" value="ECO:0007669"/>
    <property type="project" value="TreeGrafter"/>
</dbReference>
<dbReference type="RefSeq" id="XP_022643917.1">
    <property type="nucleotide sequence ID" value="XM_022788182.1"/>
</dbReference>
<sequence>MQKIKKKNLPRKTSIIRVLEISSATQIRLGTDDIDVIYIQPSSSWSSLTIVAVLVVAILVGITLISLWWIIPLFVLHAAARKIIIVPKSEALQDFIEGRDLYQRIYIFNLMNPEEVYKGQKPSISQMGPYTFKFRNHRSVAFKGDDLLQYIDKPSYIFMEKESKGKLEDKVTTVDPLVALVTFSSNVPEALRKQILGPKFGDRKTFAVRTVRQLLYEGYRDDILDFMRGTLGVNLPDKMGYLYGRNGSAAQAITINTGAKNINDLGKIILIDGKKQLPFYKSPCDKIEGTNGERQAQFPPSSPPPSITVFMPSLCRPWRLELSNEGETDVYGLQVTRYAATKSTFSIGKHTENAMCSEPRSTGIAGTFDASLCHRGLPTVLSLPHFLHTDAKKDDFAKGINPDPSIHDLYLDLYGPVGATINAAIRVQTSIQIQKGPNDGELLDTIFPVFWQEVIVPNETLKVIAKRLISKVQIPLRLYPLIALIIAIIYLITSLLLVVWLIRKERAKKILKKFHMSTGDVTLSDSSVSDSSESRTLSWYDNLLSTDRGPESHAQREEPEDTTDTARKVRHAPTTKGPLRTAGKTRGDFLTQTHTRTLQMSAGHRTKGRQIDRKLTKAKGGPKRRETIESFKKSVDDNVFSEGVKSDDIQADTKETLDENRVTMFIVNRATRPKRGQATRSRVVRRTQFPMECPSPPEVITPPPTEKPRARDARRPLRKYEPRKKEGSLIDSRKGEPSSTPDQSAPKTPSKSPEGAQAQAASQDKGKEDKPHYPESEAGAFKNLNGAEELLISADIIPVSASIVTKLDKIIQI</sequence>
<dbReference type="PANTHER" id="PTHR11923:SF110">
    <property type="entry name" value="SCAVENGER RECEPTOR CLASS B MEMBER 1"/>
    <property type="match status" value="1"/>
</dbReference>
<feature type="transmembrane region" description="Helical" evidence="14">
    <location>
        <begin position="48"/>
        <end position="71"/>
    </location>
</feature>
<feature type="compositionally biased region" description="Basic and acidic residues" evidence="13">
    <location>
        <begin position="548"/>
        <end position="557"/>
    </location>
</feature>
<dbReference type="PRINTS" id="PR01609">
    <property type="entry name" value="CD36FAMILY"/>
</dbReference>
<evidence type="ECO:0000256" key="4">
    <source>
        <dbReference type="ARBA" id="ARBA00022475"/>
    </source>
</evidence>
<evidence type="ECO:0000256" key="3">
    <source>
        <dbReference type="ARBA" id="ARBA00010532"/>
    </source>
</evidence>
<proteinExistence type="inferred from homology"/>
<dbReference type="GeneID" id="111243102"/>
<accession>A0A7M7M324</accession>
<dbReference type="GO" id="GO:0005901">
    <property type="term" value="C:caveola"/>
    <property type="evidence" value="ECO:0007669"/>
    <property type="project" value="UniProtKB-SubCell"/>
</dbReference>
<evidence type="ECO:0000313" key="15">
    <source>
        <dbReference type="EnsemblMetazoa" id="XP_022643917"/>
    </source>
</evidence>
<feature type="region of interest" description="Disordered" evidence="13">
    <location>
        <begin position="547"/>
        <end position="585"/>
    </location>
</feature>
<evidence type="ECO:0000256" key="2">
    <source>
        <dbReference type="ARBA" id="ARBA00004651"/>
    </source>
</evidence>
<evidence type="ECO:0000256" key="9">
    <source>
        <dbReference type="ARBA" id="ARBA00023170"/>
    </source>
</evidence>
<dbReference type="GO" id="GO:0005737">
    <property type="term" value="C:cytoplasm"/>
    <property type="evidence" value="ECO:0007669"/>
    <property type="project" value="TreeGrafter"/>
</dbReference>
<feature type="compositionally biased region" description="Basic residues" evidence="13">
    <location>
        <begin position="671"/>
        <end position="685"/>
    </location>
</feature>
<evidence type="ECO:0000313" key="16">
    <source>
        <dbReference type="Proteomes" id="UP000594260"/>
    </source>
</evidence>
<name>A0A7M7M324_VARDE</name>
<keyword evidence="16" id="KW-1185">Reference proteome</keyword>
<keyword evidence="4" id="KW-1003">Cell membrane</keyword>
<feature type="transmembrane region" description="Helical" evidence="14">
    <location>
        <begin position="478"/>
        <end position="502"/>
    </location>
</feature>
<feature type="compositionally biased region" description="Polar residues" evidence="13">
    <location>
        <begin position="737"/>
        <end position="751"/>
    </location>
</feature>
<keyword evidence="7 14" id="KW-0472">Membrane</keyword>
<feature type="compositionally biased region" description="Basic and acidic residues" evidence="13">
    <location>
        <begin position="764"/>
        <end position="775"/>
    </location>
</feature>
<dbReference type="Proteomes" id="UP000594260">
    <property type="component" value="Unplaced"/>
</dbReference>
<comment type="similarity">
    <text evidence="3">Belongs to the CD36 family.</text>
</comment>
<keyword evidence="6 14" id="KW-1133">Transmembrane helix</keyword>
<feature type="compositionally biased region" description="Pro residues" evidence="13">
    <location>
        <begin position="693"/>
        <end position="705"/>
    </location>
</feature>
<evidence type="ECO:0000256" key="1">
    <source>
        <dbReference type="ARBA" id="ARBA00004189"/>
    </source>
</evidence>
<evidence type="ECO:0000256" key="13">
    <source>
        <dbReference type="SAM" id="MobiDB-lite"/>
    </source>
</evidence>
<dbReference type="EnsemblMetazoa" id="XM_022788182">
    <property type="protein sequence ID" value="XP_022643917"/>
    <property type="gene ID" value="LOC111243102"/>
</dbReference>
<evidence type="ECO:0000256" key="10">
    <source>
        <dbReference type="ARBA" id="ARBA00023180"/>
    </source>
</evidence>
<organism evidence="15 16">
    <name type="scientific">Varroa destructor</name>
    <name type="common">Honeybee mite</name>
    <dbReference type="NCBI Taxonomy" id="109461"/>
    <lineage>
        <taxon>Eukaryota</taxon>
        <taxon>Metazoa</taxon>
        <taxon>Ecdysozoa</taxon>
        <taxon>Arthropoda</taxon>
        <taxon>Chelicerata</taxon>
        <taxon>Arachnida</taxon>
        <taxon>Acari</taxon>
        <taxon>Parasitiformes</taxon>
        <taxon>Mesostigmata</taxon>
        <taxon>Gamasina</taxon>
        <taxon>Dermanyssoidea</taxon>
        <taxon>Varroidae</taxon>
        <taxon>Varroa</taxon>
    </lineage>
</organism>
<dbReference type="InterPro" id="IPR002159">
    <property type="entry name" value="CD36_fam"/>
</dbReference>
<evidence type="ECO:0000256" key="12">
    <source>
        <dbReference type="ARBA" id="ARBA00042244"/>
    </source>
</evidence>
<evidence type="ECO:0000256" key="5">
    <source>
        <dbReference type="ARBA" id="ARBA00022692"/>
    </source>
</evidence>
<feature type="region of interest" description="Disordered" evidence="13">
    <location>
        <begin position="669"/>
        <end position="780"/>
    </location>
</feature>
<dbReference type="Pfam" id="PF01130">
    <property type="entry name" value="CD36"/>
    <property type="match status" value="1"/>
</dbReference>
<evidence type="ECO:0000256" key="14">
    <source>
        <dbReference type="SAM" id="Phobius"/>
    </source>
</evidence>
<keyword evidence="8" id="KW-1015">Disulfide bond</keyword>
<evidence type="ECO:0000256" key="11">
    <source>
        <dbReference type="ARBA" id="ARBA00040821"/>
    </source>
</evidence>
<evidence type="ECO:0000256" key="6">
    <source>
        <dbReference type="ARBA" id="ARBA00022989"/>
    </source>
</evidence>